<dbReference type="RefSeq" id="WP_088364654.1">
    <property type="nucleotide sequence ID" value="NZ_CP021922.1"/>
</dbReference>
<evidence type="ECO:0000313" key="1">
    <source>
        <dbReference type="EMBL" id="ASC05009.1"/>
    </source>
</evidence>
<dbReference type="Proteomes" id="UP000196816">
    <property type="component" value="Chromosome"/>
</dbReference>
<reference evidence="1 2" key="1">
    <citation type="submission" date="2017-06" db="EMBL/GenBank/DDBJ databases">
        <title>Genome sequence of Acetobacter pasteurianus subsp. pasteurianus strain SRCM101468.</title>
        <authorList>
            <person name="Cho S.H."/>
        </authorList>
    </citation>
    <scope>NUCLEOTIDE SEQUENCE [LARGE SCALE GENOMIC DNA]</scope>
    <source>
        <strain evidence="1 2">SRCM101468</strain>
    </source>
</reference>
<dbReference type="AlphaFoldDB" id="A0AAC9SR78"/>
<gene>
    <name evidence="1" type="ORF">S101468_00742</name>
</gene>
<name>A0AAC9SR78_ACEPA</name>
<evidence type="ECO:0000313" key="2">
    <source>
        <dbReference type="Proteomes" id="UP000196816"/>
    </source>
</evidence>
<accession>A0AAC9SR78</accession>
<protein>
    <submittedName>
        <fullName evidence="1">Uncharacterized protein</fullName>
    </submittedName>
</protein>
<proteinExistence type="predicted"/>
<organism evidence="1 2">
    <name type="scientific">Acetobacter pasteurianus subsp. pasteurianus</name>
    <dbReference type="NCBI Taxonomy" id="481145"/>
    <lineage>
        <taxon>Bacteria</taxon>
        <taxon>Pseudomonadati</taxon>
        <taxon>Pseudomonadota</taxon>
        <taxon>Alphaproteobacteria</taxon>
        <taxon>Acetobacterales</taxon>
        <taxon>Acetobacteraceae</taxon>
        <taxon>Acetobacter</taxon>
    </lineage>
</organism>
<dbReference type="EMBL" id="CP021922">
    <property type="protein sequence ID" value="ASC05009.1"/>
    <property type="molecule type" value="Genomic_DNA"/>
</dbReference>
<sequence length="108" mass="12660">MTNSHETNHAVKDASCQPESFRAFKAELRVRWQMSAFRMAFMPPRMMPDVPDLRCQTEGIANPTLLFRSVRDGESNSSRLIWKRYASWRAFFRHVQILGFPALYLRGH</sequence>